<proteinExistence type="predicted"/>
<keyword evidence="2" id="KW-1185">Reference proteome</keyword>
<organism evidence="1 2">
    <name type="scientific">Pseudoramibacter alactolyticus ATCC 23263</name>
    <dbReference type="NCBI Taxonomy" id="887929"/>
    <lineage>
        <taxon>Bacteria</taxon>
        <taxon>Bacillati</taxon>
        <taxon>Bacillota</taxon>
        <taxon>Clostridia</taxon>
        <taxon>Eubacteriales</taxon>
        <taxon>Eubacteriaceae</taxon>
        <taxon>Pseudoramibacter</taxon>
    </lineage>
</organism>
<dbReference type="AlphaFoldDB" id="E6MHC4"/>
<dbReference type="EMBL" id="AEQN01000017">
    <property type="protein sequence ID" value="EFV01488.1"/>
    <property type="molecule type" value="Genomic_DNA"/>
</dbReference>
<name>E6MHC4_9FIRM</name>
<dbReference type="HOGENOM" id="CLU_3187847_0_0_9"/>
<evidence type="ECO:0000313" key="1">
    <source>
        <dbReference type="EMBL" id="EFV01488.1"/>
    </source>
</evidence>
<protein>
    <submittedName>
        <fullName evidence="1">Uncharacterized protein</fullName>
    </submittedName>
</protein>
<gene>
    <name evidence="1" type="ORF">HMP0721_1409</name>
</gene>
<reference evidence="1 2" key="1">
    <citation type="submission" date="2010-12" db="EMBL/GenBank/DDBJ databases">
        <authorList>
            <person name="Muzny D."/>
            <person name="Qin X."/>
            <person name="Deng J."/>
            <person name="Jiang H."/>
            <person name="Liu Y."/>
            <person name="Qu J."/>
            <person name="Song X.-Z."/>
            <person name="Zhang L."/>
            <person name="Thornton R."/>
            <person name="Coyle M."/>
            <person name="Francisco L."/>
            <person name="Jackson L."/>
            <person name="Javaid M."/>
            <person name="Korchina V."/>
            <person name="Kovar C."/>
            <person name="Mata R."/>
            <person name="Mathew T."/>
            <person name="Ngo R."/>
            <person name="Nguyen L."/>
            <person name="Nguyen N."/>
            <person name="Okwuonu G."/>
            <person name="Ongeri F."/>
            <person name="Pham C."/>
            <person name="Simmons D."/>
            <person name="Wilczek-Boney K."/>
            <person name="Hale W."/>
            <person name="Jakkamsetti A."/>
            <person name="Pham P."/>
            <person name="Ruth R."/>
            <person name="San Lucas F."/>
            <person name="Warren J."/>
            <person name="Zhang J."/>
            <person name="Zhao Z."/>
            <person name="Zhou C."/>
            <person name="Zhu D."/>
            <person name="Lee S."/>
            <person name="Bess C."/>
            <person name="Blankenburg K."/>
            <person name="Forbes L."/>
            <person name="Fu Q."/>
            <person name="Gubbala S."/>
            <person name="Hirani K."/>
            <person name="Jayaseelan J.C."/>
            <person name="Lara F."/>
            <person name="Munidasa M."/>
            <person name="Palculict T."/>
            <person name="Patil S."/>
            <person name="Pu L.-L."/>
            <person name="Saada N."/>
            <person name="Tang L."/>
            <person name="Weissenberger G."/>
            <person name="Zhu Y."/>
            <person name="Hemphill L."/>
            <person name="Shang Y."/>
            <person name="Youmans B."/>
            <person name="Ayvaz T."/>
            <person name="Ross M."/>
            <person name="Santibanez J."/>
            <person name="Aqrawi P."/>
            <person name="Gross S."/>
            <person name="Joshi V."/>
            <person name="Fowler G."/>
            <person name="Nazareth L."/>
            <person name="Reid J."/>
            <person name="Worley K."/>
            <person name="Petrosino J."/>
            <person name="Highlander S."/>
            <person name="Gibbs R."/>
        </authorList>
    </citation>
    <scope>NUCLEOTIDE SEQUENCE [LARGE SCALE GENOMIC DNA]</scope>
    <source>
        <strain evidence="1 2">ATCC 23263</strain>
    </source>
</reference>
<comment type="caution">
    <text evidence="1">The sequence shown here is derived from an EMBL/GenBank/DDBJ whole genome shotgun (WGS) entry which is preliminary data.</text>
</comment>
<sequence length="46" mass="5253">MERWANCVYALDVLAKGRGFCLSDDNHAFDARLGFMLEFVLIMAKN</sequence>
<dbReference type="STRING" id="887929.HMP0721_1409"/>
<evidence type="ECO:0000313" key="2">
    <source>
        <dbReference type="Proteomes" id="UP000004754"/>
    </source>
</evidence>
<dbReference type="Proteomes" id="UP000004754">
    <property type="component" value="Unassembled WGS sequence"/>
</dbReference>
<accession>E6MHC4</accession>